<dbReference type="PRINTS" id="PR00722">
    <property type="entry name" value="CHYMOTRYPSIN"/>
</dbReference>
<dbReference type="InterPro" id="IPR001254">
    <property type="entry name" value="Trypsin_dom"/>
</dbReference>
<dbReference type="OrthoDB" id="10061449at2759"/>
<dbReference type="PANTHER" id="PTHR24252">
    <property type="entry name" value="ACROSIN-RELATED"/>
    <property type="match status" value="1"/>
</dbReference>
<evidence type="ECO:0000256" key="5">
    <source>
        <dbReference type="RuleBase" id="RU363034"/>
    </source>
</evidence>
<dbReference type="InterPro" id="IPR001314">
    <property type="entry name" value="Peptidase_S1A"/>
</dbReference>
<keyword evidence="4" id="KW-1015">Disulfide bond</keyword>
<keyword evidence="1 5" id="KW-0645">Protease</keyword>
<dbReference type="SUPFAM" id="SSF50494">
    <property type="entry name" value="Trypsin-like serine proteases"/>
    <property type="match status" value="1"/>
</dbReference>
<dbReference type="InterPro" id="IPR018114">
    <property type="entry name" value="TRYPSIN_HIS"/>
</dbReference>
<dbReference type="FunFam" id="2.40.10.10:FF:000003">
    <property type="entry name" value="Transmembrane serine protease 3"/>
    <property type="match status" value="1"/>
</dbReference>
<feature type="compositionally biased region" description="Basic and acidic residues" evidence="6">
    <location>
        <begin position="79"/>
        <end position="91"/>
    </location>
</feature>
<dbReference type="InterPro" id="IPR009003">
    <property type="entry name" value="Peptidase_S1_PA"/>
</dbReference>
<protein>
    <submittedName>
        <fullName evidence="8">Chymotrypsin-like elastase family member 3B</fullName>
    </submittedName>
</protein>
<evidence type="ECO:0000256" key="1">
    <source>
        <dbReference type="ARBA" id="ARBA00022670"/>
    </source>
</evidence>
<dbReference type="InterPro" id="IPR033116">
    <property type="entry name" value="TRYPSIN_SER"/>
</dbReference>
<dbReference type="PROSITE" id="PS00135">
    <property type="entry name" value="TRYPSIN_SER"/>
    <property type="match status" value="1"/>
</dbReference>
<evidence type="ECO:0000313" key="8">
    <source>
        <dbReference type="EMBL" id="PFX20161.1"/>
    </source>
</evidence>
<dbReference type="EMBL" id="LSMT01000328">
    <property type="protein sequence ID" value="PFX20161.1"/>
    <property type="molecule type" value="Genomic_DNA"/>
</dbReference>
<dbReference type="STRING" id="50429.A0A2B4RRD1"/>
<comment type="caution">
    <text evidence="8">The sequence shown here is derived from an EMBL/GenBank/DDBJ whole genome shotgun (WGS) entry which is preliminary data.</text>
</comment>
<gene>
    <name evidence="8" type="primary">Cela3b</name>
    <name evidence="8" type="ORF">AWC38_SpisGene15401</name>
</gene>
<dbReference type="PANTHER" id="PTHR24252:SF7">
    <property type="entry name" value="HYALIN"/>
    <property type="match status" value="1"/>
</dbReference>
<dbReference type="SMART" id="SM00020">
    <property type="entry name" value="Tryp_SPc"/>
    <property type="match status" value="1"/>
</dbReference>
<reference evidence="9" key="1">
    <citation type="journal article" date="2017" name="bioRxiv">
        <title>Comparative analysis of the genomes of Stylophora pistillata and Acropora digitifera provides evidence for extensive differences between species of corals.</title>
        <authorList>
            <person name="Voolstra C.R."/>
            <person name="Li Y."/>
            <person name="Liew Y.J."/>
            <person name="Baumgarten S."/>
            <person name="Zoccola D."/>
            <person name="Flot J.-F."/>
            <person name="Tambutte S."/>
            <person name="Allemand D."/>
            <person name="Aranda M."/>
        </authorList>
    </citation>
    <scope>NUCLEOTIDE SEQUENCE [LARGE SCALE GENOMIC DNA]</scope>
</reference>
<evidence type="ECO:0000313" key="9">
    <source>
        <dbReference type="Proteomes" id="UP000225706"/>
    </source>
</evidence>
<dbReference type="PROSITE" id="PS00134">
    <property type="entry name" value="TRYPSIN_HIS"/>
    <property type="match status" value="1"/>
</dbReference>
<feature type="compositionally biased region" description="Low complexity" evidence="6">
    <location>
        <begin position="125"/>
        <end position="134"/>
    </location>
</feature>
<dbReference type="GO" id="GO:0004252">
    <property type="term" value="F:serine-type endopeptidase activity"/>
    <property type="evidence" value="ECO:0007669"/>
    <property type="project" value="InterPro"/>
</dbReference>
<evidence type="ECO:0000256" key="6">
    <source>
        <dbReference type="SAM" id="MobiDB-lite"/>
    </source>
</evidence>
<sequence>MPRMINILNIAVVIVVSMPSNQGRHHIISRGHLKSPLEEPAFSTEDIEPDALDLKQEQRRRVSGGTKSHKMPPPVGPIRDLHLKEEEKRGDSGGQKTFKMPPPHGPIREINPQAQDFDDGRDSCGRSSVSSSRVINGDDASLGEWPWQVRLEFNHHHTCGGSLIRAEWVLTAAHCVLDDDPKKFKVILGDIDRKKDEGSEQEFEVKRIIKHRLFSHPVPYENDIALFQLSRPASRGDLVNTACLPEFLEEVPLGKECYITGWGQMFGKGDSATILQQARMPVVSNGACAAKLDTSPNGGLHTDNRTWIVTSKMICAGDAGRTKTSGCFGDSGGPFQCKNTAGQWVVQGIVSWGDPDCSSSNHYTVFTRVSVFRKWIEDMLKDTVNKSKRDI</sequence>
<dbReference type="PROSITE" id="PS50240">
    <property type="entry name" value="TRYPSIN_DOM"/>
    <property type="match status" value="1"/>
</dbReference>
<proteinExistence type="predicted"/>
<accession>A0A2B4RRD1</accession>
<dbReference type="Pfam" id="PF00089">
    <property type="entry name" value="Trypsin"/>
    <property type="match status" value="1"/>
</dbReference>
<name>A0A2B4RRD1_STYPI</name>
<dbReference type="AlphaFoldDB" id="A0A2B4RRD1"/>
<evidence type="ECO:0000256" key="2">
    <source>
        <dbReference type="ARBA" id="ARBA00022801"/>
    </source>
</evidence>
<keyword evidence="3 5" id="KW-0720">Serine protease</keyword>
<keyword evidence="2 5" id="KW-0378">Hydrolase</keyword>
<evidence type="ECO:0000259" key="7">
    <source>
        <dbReference type="PROSITE" id="PS50240"/>
    </source>
</evidence>
<evidence type="ECO:0000256" key="3">
    <source>
        <dbReference type="ARBA" id="ARBA00022825"/>
    </source>
</evidence>
<dbReference type="Proteomes" id="UP000225706">
    <property type="component" value="Unassembled WGS sequence"/>
</dbReference>
<organism evidence="8 9">
    <name type="scientific">Stylophora pistillata</name>
    <name type="common">Smooth cauliflower coral</name>
    <dbReference type="NCBI Taxonomy" id="50429"/>
    <lineage>
        <taxon>Eukaryota</taxon>
        <taxon>Metazoa</taxon>
        <taxon>Cnidaria</taxon>
        <taxon>Anthozoa</taxon>
        <taxon>Hexacorallia</taxon>
        <taxon>Scleractinia</taxon>
        <taxon>Astrocoeniina</taxon>
        <taxon>Pocilloporidae</taxon>
        <taxon>Stylophora</taxon>
    </lineage>
</organism>
<keyword evidence="9" id="KW-1185">Reference proteome</keyword>
<feature type="domain" description="Peptidase S1" evidence="7">
    <location>
        <begin position="134"/>
        <end position="381"/>
    </location>
</feature>
<dbReference type="InterPro" id="IPR043504">
    <property type="entry name" value="Peptidase_S1_PA_chymotrypsin"/>
</dbReference>
<dbReference type="CDD" id="cd00190">
    <property type="entry name" value="Tryp_SPc"/>
    <property type="match status" value="1"/>
</dbReference>
<feature type="region of interest" description="Disordered" evidence="6">
    <location>
        <begin position="58"/>
        <end position="135"/>
    </location>
</feature>
<evidence type="ECO:0000256" key="4">
    <source>
        <dbReference type="ARBA" id="ARBA00023157"/>
    </source>
</evidence>
<dbReference type="Gene3D" id="2.40.10.10">
    <property type="entry name" value="Trypsin-like serine proteases"/>
    <property type="match status" value="1"/>
</dbReference>
<dbReference type="GO" id="GO:0006508">
    <property type="term" value="P:proteolysis"/>
    <property type="evidence" value="ECO:0007669"/>
    <property type="project" value="UniProtKB-KW"/>
</dbReference>